<dbReference type="PANTHER" id="PTHR31595:SF57">
    <property type="entry name" value="OS04G0481900 PROTEIN"/>
    <property type="match status" value="1"/>
</dbReference>
<proteinExistence type="inferred from homology"/>
<organism evidence="10 11">
    <name type="scientific">Puccinia striiformis</name>
    <dbReference type="NCBI Taxonomy" id="27350"/>
    <lineage>
        <taxon>Eukaryota</taxon>
        <taxon>Fungi</taxon>
        <taxon>Dikarya</taxon>
        <taxon>Basidiomycota</taxon>
        <taxon>Pucciniomycotina</taxon>
        <taxon>Pucciniomycetes</taxon>
        <taxon>Pucciniales</taxon>
        <taxon>Pucciniaceae</taxon>
        <taxon>Puccinia</taxon>
    </lineage>
</organism>
<feature type="transmembrane region" description="Helical" evidence="8">
    <location>
        <begin position="798"/>
        <end position="820"/>
    </location>
</feature>
<keyword evidence="6 8" id="KW-1133">Transmembrane helix</keyword>
<protein>
    <recommendedName>
        <fullName evidence="9">Wax synthase domain-containing protein</fullName>
    </recommendedName>
</protein>
<evidence type="ECO:0000256" key="4">
    <source>
        <dbReference type="ARBA" id="ARBA00022679"/>
    </source>
</evidence>
<dbReference type="PANTHER" id="PTHR31595">
    <property type="entry name" value="LONG-CHAIN-ALCOHOL O-FATTY-ACYLTRANSFERASE 3-RELATED"/>
    <property type="match status" value="1"/>
</dbReference>
<evidence type="ECO:0000256" key="2">
    <source>
        <dbReference type="ARBA" id="ARBA00005179"/>
    </source>
</evidence>
<evidence type="ECO:0000256" key="3">
    <source>
        <dbReference type="ARBA" id="ARBA00007282"/>
    </source>
</evidence>
<dbReference type="VEuPathDB" id="FungiDB:PSHT_02869"/>
<feature type="domain" description="Wax synthase" evidence="9">
    <location>
        <begin position="725"/>
        <end position="789"/>
    </location>
</feature>
<dbReference type="InterPro" id="IPR032805">
    <property type="entry name" value="Wax_synthase_dom"/>
</dbReference>
<comment type="caution">
    <text evidence="10">The sequence shown here is derived from an EMBL/GenBank/DDBJ whole genome shotgun (WGS) entry which is preliminary data.</text>
</comment>
<evidence type="ECO:0000259" key="9">
    <source>
        <dbReference type="Pfam" id="PF13813"/>
    </source>
</evidence>
<dbReference type="EMBL" id="PKSL01000047">
    <property type="protein sequence ID" value="POW10347.1"/>
    <property type="molecule type" value="Genomic_DNA"/>
</dbReference>
<reference evidence="10" key="1">
    <citation type="submission" date="2017-12" db="EMBL/GenBank/DDBJ databases">
        <title>Gene loss provides genomic basis for host adaptation in cereal stripe rust fungi.</title>
        <authorList>
            <person name="Xia C."/>
        </authorList>
    </citation>
    <scope>NUCLEOTIDE SEQUENCE [LARGE SCALE GENOMIC DNA]</scope>
    <source>
        <strain evidence="10">93-210</strain>
    </source>
</reference>
<dbReference type="GO" id="GO:0016020">
    <property type="term" value="C:membrane"/>
    <property type="evidence" value="ECO:0007669"/>
    <property type="project" value="UniProtKB-SubCell"/>
</dbReference>
<comment type="similarity">
    <text evidence="3">Belongs to the wax synthase family.</text>
</comment>
<dbReference type="InterPro" id="IPR044851">
    <property type="entry name" value="Wax_synthase"/>
</dbReference>
<evidence type="ECO:0000256" key="8">
    <source>
        <dbReference type="SAM" id="Phobius"/>
    </source>
</evidence>
<evidence type="ECO:0000256" key="5">
    <source>
        <dbReference type="ARBA" id="ARBA00022692"/>
    </source>
</evidence>
<keyword evidence="4" id="KW-0808">Transferase</keyword>
<evidence type="ECO:0000256" key="1">
    <source>
        <dbReference type="ARBA" id="ARBA00004141"/>
    </source>
</evidence>
<dbReference type="GO" id="GO:0006629">
    <property type="term" value="P:lipid metabolic process"/>
    <property type="evidence" value="ECO:0007669"/>
    <property type="project" value="InterPro"/>
</dbReference>
<feature type="transmembrane region" description="Helical" evidence="8">
    <location>
        <begin position="516"/>
        <end position="537"/>
    </location>
</feature>
<gene>
    <name evidence="10" type="ORF">PSTT_06198</name>
</gene>
<comment type="subcellular location">
    <subcellularLocation>
        <location evidence="1">Membrane</location>
        <topology evidence="1">Multi-pass membrane protein</topology>
    </subcellularLocation>
</comment>
<evidence type="ECO:0000313" key="10">
    <source>
        <dbReference type="EMBL" id="POW10347.1"/>
    </source>
</evidence>
<feature type="non-terminal residue" evidence="10">
    <location>
        <position position="862"/>
    </location>
</feature>
<feature type="transmembrane region" description="Helical" evidence="8">
    <location>
        <begin position="832"/>
        <end position="854"/>
    </location>
</feature>
<evidence type="ECO:0000256" key="6">
    <source>
        <dbReference type="ARBA" id="ARBA00022989"/>
    </source>
</evidence>
<keyword evidence="7 8" id="KW-0472">Membrane</keyword>
<comment type="pathway">
    <text evidence="2">Secondary metabolite biosynthesis.</text>
</comment>
<dbReference type="Pfam" id="PF13813">
    <property type="entry name" value="MBOAT_2"/>
    <property type="match status" value="2"/>
</dbReference>
<dbReference type="Proteomes" id="UP000239156">
    <property type="component" value="Unassembled WGS sequence"/>
</dbReference>
<feature type="domain" description="Wax synthase" evidence="9">
    <location>
        <begin position="294"/>
        <end position="357"/>
    </location>
</feature>
<dbReference type="GO" id="GO:0008374">
    <property type="term" value="F:O-acyltransferase activity"/>
    <property type="evidence" value="ECO:0007669"/>
    <property type="project" value="InterPro"/>
</dbReference>
<dbReference type="AlphaFoldDB" id="A0A2S4VLC2"/>
<sequence length="862" mass="97034">MIEDIRLIPKIPFTGTHGLSQALLVLLQILVGLFLGGLTVPSQSSPAHVFRLGLLVWLCPKIIDYSTSRTYSFGNTLADQLILSCVGWNLLTRLLDLSLLPLVSTGPPRWIRPTKEEYARISELRQRSTFNSIKSIPDQRSPAHDELIPKRWEDVPFPAPFSLDRLLYAYDYLMLIRPTTSDLLPWQCRAFDWSLPALNAGGVAGRRFGRPETGPAAALVHLFIYVTFFIYVDNLAIRSIGQITMAELSAIHQLLLPVSAACLISLSAGPCETVIFRLLLSFRIVPPTALLASFNQPYLASSIREFWGKRWHHRVRRQLTRIGSLFPLGRTKTGNVVWAYVLSAMLHSFILARSKPEPRLSDPTSYFALFFDQPTVAFFLSQGLASIIEQHLVPSSLRRLWFWTTILIAGRWYVDGILKSYYKIAGSKVSVIKMILEDIDLIPTIPFTGTHGLLQALQIYLQISLGLFLGGLTVPSLSWPAHGFRLGLLVWLCPKIMDYSISPNYSFGNTLANQILFSYFGWTLLASLLDLALLPFVSPGPPRWIRPTEEELERVLDLKGAAVLTRLTPDRREQACEELIPKHWQTVPFPAPFSTGRLLYAYDYLTLVRPTTSPLFPWQFRAFDWSMPALSAGGVAGRGYGRPETGRKSALVHLLVYVMFIVYVDNLALRSIGRITMAELGTIHQLMLTIGAGCLISLATGPCESVIFRRLLSGKIVPPTALLANFNQPYLASSIQDFWGNRWHHSVRRQLTRLGSLFPLGRTKTGNAFWAYVLSAMLHSFILARSKPEPSSSNPASYLALFFDRPTVAFFVSQGFAMMIERHFVPHSMRRLWFWITILIAGRWYIDGILKSYITPAPIVLK</sequence>
<accession>A0A2S4VLC2</accession>
<keyword evidence="11" id="KW-1185">Reference proteome</keyword>
<dbReference type="VEuPathDB" id="FungiDB:PSTT_06198"/>
<name>A0A2S4VLC2_9BASI</name>
<feature type="transmembrane region" description="Helical" evidence="8">
    <location>
        <begin position="650"/>
        <end position="669"/>
    </location>
</feature>
<feature type="transmembrane region" description="Helical" evidence="8">
    <location>
        <begin position="769"/>
        <end position="786"/>
    </location>
</feature>
<evidence type="ECO:0000313" key="11">
    <source>
        <dbReference type="Proteomes" id="UP000239156"/>
    </source>
</evidence>
<evidence type="ECO:0000256" key="7">
    <source>
        <dbReference type="ARBA" id="ARBA00023136"/>
    </source>
</evidence>
<feature type="transmembrane region" description="Helical" evidence="8">
    <location>
        <begin position="681"/>
        <end position="701"/>
    </location>
</feature>
<keyword evidence="5 8" id="KW-0812">Transmembrane</keyword>
<feature type="transmembrane region" description="Helical" evidence="8">
    <location>
        <begin position="459"/>
        <end position="479"/>
    </location>
</feature>
<feature type="transmembrane region" description="Helical" evidence="8">
    <location>
        <begin position="216"/>
        <end position="237"/>
    </location>
</feature>